<dbReference type="Gene3D" id="3.30.710.10">
    <property type="entry name" value="Potassium Channel Kv1.1, Chain A"/>
    <property type="match status" value="1"/>
</dbReference>
<accession>A0ABQ8XX82</accession>
<dbReference type="PANTHER" id="PTHR24410:SF23">
    <property type="entry name" value="BTB DOMAIN-CONTAINING PROTEIN-RELATED"/>
    <property type="match status" value="1"/>
</dbReference>
<dbReference type="PANTHER" id="PTHR24410">
    <property type="entry name" value="HL07962P-RELATED"/>
    <property type="match status" value="1"/>
</dbReference>
<feature type="region of interest" description="Disordered" evidence="2">
    <location>
        <begin position="983"/>
        <end position="1051"/>
    </location>
</feature>
<feature type="compositionally biased region" description="Basic residues" evidence="2">
    <location>
        <begin position="1009"/>
        <end position="1018"/>
    </location>
</feature>
<feature type="compositionally biased region" description="Acidic residues" evidence="2">
    <location>
        <begin position="860"/>
        <end position="871"/>
    </location>
</feature>
<evidence type="ECO:0000256" key="2">
    <source>
        <dbReference type="SAM" id="MobiDB-lite"/>
    </source>
</evidence>
<dbReference type="InterPro" id="IPR000210">
    <property type="entry name" value="BTB/POZ_dom"/>
</dbReference>
<dbReference type="InterPro" id="IPR051481">
    <property type="entry name" value="BTB-POZ/Galectin-3-binding"/>
</dbReference>
<reference evidence="4" key="1">
    <citation type="submission" date="2022-08" db="EMBL/GenBank/DDBJ databases">
        <title>Novel sulfate-reducing endosymbionts in the free-living metamonad Anaeramoeba.</title>
        <authorList>
            <person name="Jerlstrom-Hultqvist J."/>
            <person name="Cepicka I."/>
            <person name="Gallot-Lavallee L."/>
            <person name="Salas-Leiva D."/>
            <person name="Curtis B.A."/>
            <person name="Zahonova K."/>
            <person name="Pipaliya S."/>
            <person name="Dacks J."/>
            <person name="Roger A.J."/>
        </authorList>
    </citation>
    <scope>NUCLEOTIDE SEQUENCE</scope>
    <source>
        <strain evidence="4">Schooner1</strain>
    </source>
</reference>
<feature type="region of interest" description="Disordered" evidence="2">
    <location>
        <begin position="498"/>
        <end position="543"/>
    </location>
</feature>
<gene>
    <name evidence="4" type="ORF">M0813_27419</name>
</gene>
<feature type="compositionally biased region" description="Low complexity" evidence="2">
    <location>
        <begin position="501"/>
        <end position="519"/>
    </location>
</feature>
<evidence type="ECO:0000313" key="4">
    <source>
        <dbReference type="EMBL" id="KAJ6236674.1"/>
    </source>
</evidence>
<feature type="compositionally biased region" description="Low complexity" evidence="2">
    <location>
        <begin position="984"/>
        <end position="994"/>
    </location>
</feature>
<feature type="compositionally biased region" description="Basic residues" evidence="2">
    <location>
        <begin position="725"/>
        <end position="735"/>
    </location>
</feature>
<organism evidence="4 5">
    <name type="scientific">Anaeramoeba flamelloides</name>
    <dbReference type="NCBI Taxonomy" id="1746091"/>
    <lineage>
        <taxon>Eukaryota</taxon>
        <taxon>Metamonada</taxon>
        <taxon>Anaeramoebidae</taxon>
        <taxon>Anaeramoeba</taxon>
    </lineage>
</organism>
<comment type="caution">
    <text evidence="4">The sequence shown here is derived from an EMBL/GenBank/DDBJ whole genome shotgun (WGS) entry which is preliminary data.</text>
</comment>
<feature type="compositionally biased region" description="Low complexity" evidence="2">
    <location>
        <begin position="531"/>
        <end position="541"/>
    </location>
</feature>
<feature type="compositionally biased region" description="Basic residues" evidence="2">
    <location>
        <begin position="760"/>
        <end position="771"/>
    </location>
</feature>
<evidence type="ECO:0000313" key="5">
    <source>
        <dbReference type="Proteomes" id="UP001150062"/>
    </source>
</evidence>
<proteinExistence type="predicted"/>
<feature type="compositionally biased region" description="Acidic residues" evidence="2">
    <location>
        <begin position="836"/>
        <end position="849"/>
    </location>
</feature>
<dbReference type="EMBL" id="JAOAOG010000242">
    <property type="protein sequence ID" value="KAJ6236674.1"/>
    <property type="molecule type" value="Genomic_DNA"/>
</dbReference>
<evidence type="ECO:0000259" key="3">
    <source>
        <dbReference type="SMART" id="SM00225"/>
    </source>
</evidence>
<feature type="region of interest" description="Disordered" evidence="2">
    <location>
        <begin position="71"/>
        <end position="95"/>
    </location>
</feature>
<evidence type="ECO:0000256" key="1">
    <source>
        <dbReference type="SAM" id="Coils"/>
    </source>
</evidence>
<keyword evidence="1" id="KW-0175">Coiled coil</keyword>
<feature type="domain" description="BTB" evidence="3">
    <location>
        <begin position="17"/>
        <end position="170"/>
    </location>
</feature>
<dbReference type="CDD" id="cd18186">
    <property type="entry name" value="BTB_POZ_ZBTB_KLHL-like"/>
    <property type="match status" value="1"/>
</dbReference>
<dbReference type="Proteomes" id="UP001150062">
    <property type="component" value="Unassembled WGS sequence"/>
</dbReference>
<feature type="compositionally biased region" description="Low complexity" evidence="2">
    <location>
        <begin position="850"/>
        <end position="859"/>
    </location>
</feature>
<dbReference type="SUPFAM" id="SSF54695">
    <property type="entry name" value="POZ domain"/>
    <property type="match status" value="1"/>
</dbReference>
<keyword evidence="5" id="KW-1185">Reference proteome</keyword>
<feature type="coiled-coil region" evidence="1">
    <location>
        <begin position="357"/>
        <end position="384"/>
    </location>
</feature>
<sequence>MNIVEIIASLNYEENLCDVLFQSTKTGKIIGKAHKIILSLSSKYFMDKFFKNGYSIKEKFRFQEKEKEKTKKKEKKDLLESQDKNQNIKKDHSEMRDKNQNNLKNVFTLQTVTFKIDSKCEEALQLMKDFCYGKEIQLNTLNVPELLLLSEKYKISALETICNQYIVNNYNEKTILYFYESLRNVKNRALYEEISNYLDCNYVKIFSYKHCLFLITNKTIKKVFQKESFSDQIPEINKYRLLLNKAKYLCKKNNLDENNLANLKCHFQSFIPFLNPSKMNIYELIEVSKDGIMTKIKYLIERHLQNEIQKEINKFTNNKMTNITVKNNNNNKKIDNKNANDTTIKEKNQINKYDQFYQKYIKFLKKKEKNKKNYQNNKKHNQYNTKLISKKEFLIDYAKVKKYFYYLSKFPYNPLLYNFKRHKSRMYLERIMCKYSNKNITLRFKYPLHIGQRNETFINEICNRFPEFKKLYFEKDLQKKIIHFKQLSIINLDTAQKNKNKNNNDSNLKLLANGNNIDSANDKNKKKNKNNKNNTNNINNVDNDKQSIENFKKDSSISVLLLTTDQNKENVNDVQQSILSHPKINHVDICFAMDETPNLKFLKKYDTVFVYSKGNFRDSKKIGNVLAKFIKLGRCIVLSTIFTLISHPFSVKNKIDGELITDEQYIPVTSGKLIQGKPNYMGKILEKNHPIMKGVDCFHGGHYSYRMETQIKKHHNKDYEILIERKRRKRKRKQKQRGDGKGGVVVGTKRNGKEKENDKKKAKTNKNKNQNKNKDMDQDQDQDQDQDNKSKKKKATEIDLNTEENESSCSWNSNNEESISESVDVSNLSSSTSSSETEDSDEDEDESDSEQSYVSTTTSTDDDNDDDDDDGDYKFYPAYNKKKTITNDENIQNSTTIVQKVTRRRRNNQEKISIYSPISSEIKTNKSYNTRNSLPMNFKQKIVFQNEFISKNLLHESDSLLIKNLHIYPKNSELRKKIQLRIRNNNNNNNNNNNIGKNGYGTNYNQKNLKNKRIRKKLSFNNNRIGKTNNTSQKNQKNHKIKNTSQKNTKKEQNILIDTKGNSLIPDLQGSLKDNQISLQINNTDSRKRNIQSFLSPFNDENDIQINDSIESVNNDDVGDNSEHDLNSNISDEIDNNNNNSLILPIFNTNIQLMDNFNNKGADDNEVLENGENDNDDDINKIQNNKNIFQIKKIIEKKSQKFHQLIQQKTNNTNQELKIHNLENKPKSNLEKRDLQKENPNNAIHPKTNSIPQQILNNSQEITQVLCKWNDDIPLVIIRNIPSKKKSAVVVLNFFPVSDKVSLSKGYRWKNETDGDKIIANSVYFASKFAKLNKKH</sequence>
<dbReference type="InterPro" id="IPR011333">
    <property type="entry name" value="SKP1/BTB/POZ_sf"/>
</dbReference>
<feature type="region of interest" description="Disordered" evidence="2">
    <location>
        <begin position="725"/>
        <end position="874"/>
    </location>
</feature>
<dbReference type="SMART" id="SM00225">
    <property type="entry name" value="BTB"/>
    <property type="match status" value="1"/>
</dbReference>
<feature type="compositionally biased region" description="Low complexity" evidence="2">
    <location>
        <begin position="807"/>
        <end position="835"/>
    </location>
</feature>
<protein>
    <submittedName>
        <fullName evidence="4">Pep-cterm sorting domain-containing protein</fullName>
    </submittedName>
</protein>
<name>A0ABQ8XX82_9EUKA</name>